<name>A0ABN9X1E6_9DINO</name>
<keyword evidence="2" id="KW-1185">Reference proteome</keyword>
<sequence length="182" mass="19785">MLRTPRTCPSSSVSCGAPTTWGSAGSGCARIWPLPARLWASLKTLAGVWTTSHRKYVLQNKRDCHYGCNAGDAMAHYLVCPRVLHHMAHPRGAVSTNPLDRFGMGNEDMMGDNGIQSSVARIAVACRVYHMVKDSTADRSVPYQMMVNKSAAACHALQLPHDHSGGAGAHITNYETNYGMRE</sequence>
<evidence type="ECO:0000313" key="1">
    <source>
        <dbReference type="EMBL" id="CAK0893067.1"/>
    </source>
</evidence>
<proteinExistence type="predicted"/>
<dbReference type="PROSITE" id="PS51257">
    <property type="entry name" value="PROKAR_LIPOPROTEIN"/>
    <property type="match status" value="1"/>
</dbReference>
<dbReference type="Proteomes" id="UP001189429">
    <property type="component" value="Unassembled WGS sequence"/>
</dbReference>
<gene>
    <name evidence="1" type="ORF">PCOR1329_LOCUS72537</name>
</gene>
<evidence type="ECO:0000313" key="2">
    <source>
        <dbReference type="Proteomes" id="UP001189429"/>
    </source>
</evidence>
<accession>A0ABN9X1E6</accession>
<organism evidence="1 2">
    <name type="scientific">Prorocentrum cordatum</name>
    <dbReference type="NCBI Taxonomy" id="2364126"/>
    <lineage>
        <taxon>Eukaryota</taxon>
        <taxon>Sar</taxon>
        <taxon>Alveolata</taxon>
        <taxon>Dinophyceae</taxon>
        <taxon>Prorocentrales</taxon>
        <taxon>Prorocentraceae</taxon>
        <taxon>Prorocentrum</taxon>
    </lineage>
</organism>
<comment type="caution">
    <text evidence="1">The sequence shown here is derived from an EMBL/GenBank/DDBJ whole genome shotgun (WGS) entry which is preliminary data.</text>
</comment>
<protein>
    <submittedName>
        <fullName evidence="1">Uncharacterized protein</fullName>
    </submittedName>
</protein>
<feature type="non-terminal residue" evidence="1">
    <location>
        <position position="182"/>
    </location>
</feature>
<dbReference type="EMBL" id="CAUYUJ010019704">
    <property type="protein sequence ID" value="CAK0893067.1"/>
    <property type="molecule type" value="Genomic_DNA"/>
</dbReference>
<reference evidence="1" key="1">
    <citation type="submission" date="2023-10" db="EMBL/GenBank/DDBJ databases">
        <authorList>
            <person name="Chen Y."/>
            <person name="Shah S."/>
            <person name="Dougan E. K."/>
            <person name="Thang M."/>
            <person name="Chan C."/>
        </authorList>
    </citation>
    <scope>NUCLEOTIDE SEQUENCE [LARGE SCALE GENOMIC DNA]</scope>
</reference>